<sequence>LAGPLAGHRPADVVRPAAAGAFEQAPAVVHVLGHVNQPAAGEPTPVLVVVVGVEPVLTGVERQIAVRVAVADRERLQLRAVGLAAEHCPGSQHRRPAAVRPLGEVVVVPAGDVQPAVRSDGEPRHLMVVESAEPLGDGLFDVPFAVRLALLVPPHAAAAGGVQPAV</sequence>
<keyword evidence="2" id="KW-1185">Reference proteome</keyword>
<organism evidence="1 2">
    <name type="scientific">Daphnia magna</name>
    <dbReference type="NCBI Taxonomy" id="35525"/>
    <lineage>
        <taxon>Eukaryota</taxon>
        <taxon>Metazoa</taxon>
        <taxon>Ecdysozoa</taxon>
        <taxon>Arthropoda</taxon>
        <taxon>Crustacea</taxon>
        <taxon>Branchiopoda</taxon>
        <taxon>Diplostraca</taxon>
        <taxon>Cladocera</taxon>
        <taxon>Anomopoda</taxon>
        <taxon>Daphniidae</taxon>
        <taxon>Daphnia</taxon>
    </lineage>
</organism>
<name>A0A164ID49_9CRUS</name>
<reference evidence="1 2" key="1">
    <citation type="submission" date="2016-03" db="EMBL/GenBank/DDBJ databases">
        <title>EvidentialGene: Evidence-directed Construction of Genes on Genomes.</title>
        <authorList>
            <person name="Gilbert D.G."/>
            <person name="Choi J.-H."/>
            <person name="Mockaitis K."/>
            <person name="Colbourne J."/>
            <person name="Pfrender M."/>
        </authorList>
    </citation>
    <scope>NUCLEOTIDE SEQUENCE [LARGE SCALE GENOMIC DNA]</scope>
    <source>
        <strain evidence="1 2">Xinb3</strain>
        <tissue evidence="1">Complete organism</tissue>
    </source>
</reference>
<accession>A0A164ID49</accession>
<protein>
    <submittedName>
        <fullName evidence="1">Uncharacterized protein</fullName>
    </submittedName>
</protein>
<dbReference type="AlphaFoldDB" id="A0A164ID49"/>
<proteinExistence type="predicted"/>
<evidence type="ECO:0000313" key="1">
    <source>
        <dbReference type="EMBL" id="KZS01133.1"/>
    </source>
</evidence>
<comment type="caution">
    <text evidence="1">The sequence shown here is derived from an EMBL/GenBank/DDBJ whole genome shotgun (WGS) entry which is preliminary data.</text>
</comment>
<feature type="non-terminal residue" evidence="1">
    <location>
        <position position="1"/>
    </location>
</feature>
<gene>
    <name evidence="1" type="ORF">APZ42_002297</name>
</gene>
<dbReference type="Proteomes" id="UP000076858">
    <property type="component" value="Unassembled WGS sequence"/>
</dbReference>
<dbReference type="EMBL" id="LRGB01007541">
    <property type="protein sequence ID" value="KZS01133.1"/>
    <property type="molecule type" value="Genomic_DNA"/>
</dbReference>
<evidence type="ECO:0000313" key="2">
    <source>
        <dbReference type="Proteomes" id="UP000076858"/>
    </source>
</evidence>
<feature type="non-terminal residue" evidence="1">
    <location>
        <position position="166"/>
    </location>
</feature>